<dbReference type="InterPro" id="IPR036236">
    <property type="entry name" value="Znf_C2H2_sf"/>
</dbReference>
<feature type="domain" description="C2H2-type" evidence="6">
    <location>
        <begin position="2640"/>
        <end position="2667"/>
    </location>
</feature>
<evidence type="ECO:0000256" key="2">
    <source>
        <dbReference type="ARBA" id="ARBA00022737"/>
    </source>
</evidence>
<evidence type="ECO:0000256" key="1">
    <source>
        <dbReference type="ARBA" id="ARBA00022723"/>
    </source>
</evidence>
<organism evidence="7 8">
    <name type="scientific">Brenthis ino</name>
    <name type="common">lesser marbled fritillary</name>
    <dbReference type="NCBI Taxonomy" id="405034"/>
    <lineage>
        <taxon>Eukaryota</taxon>
        <taxon>Metazoa</taxon>
        <taxon>Ecdysozoa</taxon>
        <taxon>Arthropoda</taxon>
        <taxon>Hexapoda</taxon>
        <taxon>Insecta</taxon>
        <taxon>Pterygota</taxon>
        <taxon>Neoptera</taxon>
        <taxon>Endopterygota</taxon>
        <taxon>Lepidoptera</taxon>
        <taxon>Glossata</taxon>
        <taxon>Ditrysia</taxon>
        <taxon>Papilionoidea</taxon>
        <taxon>Nymphalidae</taxon>
        <taxon>Heliconiinae</taxon>
        <taxon>Argynnini</taxon>
        <taxon>Brenthis</taxon>
    </lineage>
</organism>
<dbReference type="OrthoDB" id="40579at2759"/>
<feature type="domain" description="C2H2-type" evidence="6">
    <location>
        <begin position="2406"/>
        <end position="2429"/>
    </location>
</feature>
<feature type="domain" description="C2H2-type" evidence="6">
    <location>
        <begin position="1449"/>
        <end position="1471"/>
    </location>
</feature>
<dbReference type="SMART" id="SM00355">
    <property type="entry name" value="ZnF_C2H2"/>
    <property type="match status" value="68"/>
</dbReference>
<dbReference type="GO" id="GO:0008270">
    <property type="term" value="F:zinc ion binding"/>
    <property type="evidence" value="ECO:0007669"/>
    <property type="project" value="UniProtKB-KW"/>
</dbReference>
<dbReference type="Proteomes" id="UP000838878">
    <property type="component" value="Chromosome 8"/>
</dbReference>
<proteinExistence type="predicted"/>
<feature type="domain" description="C2H2-type" evidence="6">
    <location>
        <begin position="1175"/>
        <end position="1203"/>
    </location>
</feature>
<feature type="domain" description="C2H2-type" evidence="6">
    <location>
        <begin position="2077"/>
        <end position="2104"/>
    </location>
</feature>
<evidence type="ECO:0000256" key="3">
    <source>
        <dbReference type="ARBA" id="ARBA00022771"/>
    </source>
</evidence>
<feature type="domain" description="C2H2-type" evidence="6">
    <location>
        <begin position="2048"/>
        <end position="2076"/>
    </location>
</feature>
<feature type="domain" description="C2H2-type" evidence="6">
    <location>
        <begin position="315"/>
        <end position="338"/>
    </location>
</feature>
<protein>
    <recommendedName>
        <fullName evidence="6">C2H2-type domain-containing protein</fullName>
    </recommendedName>
</protein>
<feature type="domain" description="C2H2-type" evidence="6">
    <location>
        <begin position="154"/>
        <end position="177"/>
    </location>
</feature>
<keyword evidence="2" id="KW-0677">Repeat</keyword>
<feature type="domain" description="C2H2-type" evidence="6">
    <location>
        <begin position="939"/>
        <end position="962"/>
    </location>
</feature>
<feature type="domain" description="C2H2-type" evidence="6">
    <location>
        <begin position="2283"/>
        <end position="2306"/>
    </location>
</feature>
<evidence type="ECO:0000313" key="8">
    <source>
        <dbReference type="Proteomes" id="UP000838878"/>
    </source>
</evidence>
<feature type="domain" description="C2H2-type" evidence="6">
    <location>
        <begin position="911"/>
        <end position="939"/>
    </location>
</feature>
<feature type="domain" description="C2H2-type" evidence="6">
    <location>
        <begin position="2668"/>
        <end position="2690"/>
    </location>
</feature>
<feature type="domain" description="C2H2-type" evidence="6">
    <location>
        <begin position="1937"/>
        <end position="1965"/>
    </location>
</feature>
<dbReference type="InterPro" id="IPR013087">
    <property type="entry name" value="Znf_C2H2_type"/>
</dbReference>
<feature type="domain" description="C2H2-type" evidence="6">
    <location>
        <begin position="1695"/>
        <end position="1723"/>
    </location>
</feature>
<feature type="domain" description="C2H2-type" evidence="6">
    <location>
        <begin position="2529"/>
        <end position="2557"/>
    </location>
</feature>
<feature type="domain" description="C2H2-type" evidence="6">
    <location>
        <begin position="1202"/>
        <end position="1225"/>
    </location>
</feature>
<dbReference type="FunFam" id="3.30.160.60:FF:000671">
    <property type="entry name" value="Zinc finger protein 26"/>
    <property type="match status" value="1"/>
</dbReference>
<feature type="domain" description="C2H2-type" evidence="6">
    <location>
        <begin position="2611"/>
        <end position="2639"/>
    </location>
</feature>
<dbReference type="Pfam" id="PF00096">
    <property type="entry name" value="zf-C2H2"/>
    <property type="match status" value="9"/>
</dbReference>
<feature type="non-terminal residue" evidence="7">
    <location>
        <position position="2696"/>
    </location>
</feature>
<feature type="domain" description="C2H2-type" evidence="6">
    <location>
        <begin position="1722"/>
        <end position="1750"/>
    </location>
</feature>
<accession>A0A8J9VEA5</accession>
<keyword evidence="3 5" id="KW-0863">Zinc-finger</keyword>
<dbReference type="SMART" id="SM00614">
    <property type="entry name" value="ZnF_BED"/>
    <property type="match status" value="3"/>
</dbReference>
<dbReference type="PANTHER" id="PTHR24379:SF121">
    <property type="entry name" value="C2H2-TYPE DOMAIN-CONTAINING PROTEIN"/>
    <property type="match status" value="1"/>
</dbReference>
<evidence type="ECO:0000256" key="4">
    <source>
        <dbReference type="ARBA" id="ARBA00022833"/>
    </source>
</evidence>
<evidence type="ECO:0000313" key="7">
    <source>
        <dbReference type="EMBL" id="CAH0730187.1"/>
    </source>
</evidence>
<keyword evidence="4" id="KW-0862">Zinc</keyword>
<gene>
    <name evidence="7" type="ORF">BINO364_LOCUS15194</name>
</gene>
<feature type="domain" description="C2H2-type" evidence="6">
    <location>
        <begin position="2501"/>
        <end position="2529"/>
    </location>
</feature>
<keyword evidence="1" id="KW-0479">Metal-binding</keyword>
<feature type="domain" description="C2H2-type" evidence="6">
    <location>
        <begin position="966"/>
        <end position="994"/>
    </location>
</feature>
<feature type="domain" description="C2H2-type" evidence="6">
    <location>
        <begin position="1326"/>
        <end position="1349"/>
    </location>
</feature>
<feature type="domain" description="C2H2-type" evidence="6">
    <location>
        <begin position="1667"/>
        <end position="1695"/>
    </location>
</feature>
<feature type="domain" description="C2H2-type" evidence="6">
    <location>
        <begin position="33"/>
        <end position="55"/>
    </location>
</feature>
<dbReference type="PROSITE" id="PS00028">
    <property type="entry name" value="ZINC_FINGER_C2H2_1"/>
    <property type="match status" value="47"/>
</dbReference>
<feature type="domain" description="C2H2-type" evidence="6">
    <location>
        <begin position="1842"/>
        <end position="1865"/>
    </location>
</feature>
<feature type="domain" description="C2H2-type" evidence="6">
    <location>
        <begin position="1478"/>
        <end position="1502"/>
    </location>
</feature>
<dbReference type="SUPFAM" id="SSF57667">
    <property type="entry name" value="beta-beta-alpha zinc fingers"/>
    <property type="match status" value="16"/>
</dbReference>
<dbReference type="PROSITE" id="PS50157">
    <property type="entry name" value="ZINC_FINGER_C2H2_2"/>
    <property type="match status" value="35"/>
</dbReference>
<feature type="domain" description="C2H2-type" evidence="6">
    <location>
        <begin position="439"/>
        <end position="466"/>
    </location>
</feature>
<feature type="domain" description="C2H2-type" evidence="6">
    <location>
        <begin position="2255"/>
        <end position="2278"/>
    </location>
</feature>
<feature type="domain" description="C2H2-type" evidence="6">
    <location>
        <begin position="2135"/>
        <end position="2157"/>
    </location>
</feature>
<dbReference type="Gene3D" id="3.30.160.60">
    <property type="entry name" value="Classic Zinc Finger"/>
    <property type="match status" value="21"/>
</dbReference>
<sequence length="2696" mass="314694">MKGCESSSMRRRKNLQLLFNNTTVIPFKWRGKYLCFYCSKDISEYSELRKHTKSHGNCSTKDHSLKVLKGGQNMEIKIDISEITCEICSEDFPVFDDVLSHLLVKHKLEFDREVDMAIEEYRLVDLSCLLCEEKFTYFGYLVSHVNNNHPKNCLICDKCDQKFNKKRDLFSHIKNYHREGGYQCDVCPQSFSSLNILRKHKINRHLTRCNICHLRLPSAVLKQKHMEIEHPDDGSLQCDICYKDFHTKQGLKMHTRKCKSDLFDVSIKNEEFEVMDLDSNYESVKRPSVKQIRENIVIVINMSTAIPFNFYKNKFNCFYCSKDFPDSDSMREHTVIEHPVCDVKEKCIRKCRESVACVKIDISSLACKICFESMNDLDNLLDHLIIKHNANYDKSITTCLQPYKLIKDHMACPNCPSEVFRFFGTLLKHMNNKHTNNNIICVYCGQTFRRDQNLRVHIWRHHRDGRFKCNICGAECNIPSRLYMHMAKAHGVKAAKCPKCPESFATQYLRQKHLIEAHDSDCKIQSDECSTGLSTLQRQNLLALFTSTSIVPFECRDGLSCFFCAKIVTEYDDLKKHTKSHETSNMRHVLKDYKHKIVKVDVSKSNCDICDLPFEYNDLVDHLVAVHDFVDNYDVIRCFDLIDLKCLECSEIFADFSLLVRHIEKKHGSFSNSVKASKFDRLDLRSESNGLMKNSFKCPKCAKILTSKLGFKIHLTKCGVKKEPRLLKERNTKTLKIRQNIASIINMSTAIPFKFFKNRFRCFHCSKDFIDFDPLKDHTINDHPNFSEQCKAMKMIKGRDVNVKIDISNLTCKLCFASIIELGDLVNHLISNHGINYDKSIDCVQSFRIVKDNIPCPICPQTVFRYFKKLLEHMNEFHSDNNIVCAQCGLTFRGHPNYRAHMSRYHRTKACKCPDCNMEFWNLEKLARHRANIHGTKKYKCAQCVEKFITQHLMRKHQILVHGFGHKCPYCGKMFTRNSHMKNHVRRLHLKEKNVECAVCREKFFDRALLNVHMVKHVDVIGPSKTLSPNTLRRRNLLILFNNTSIIPFKCRGKCRCFYCGEELAVYDDLRKHTKAHGPCSENDRAIRLVKTDDAEVKVDITNITCEICHEPFSNFDEIVSHLIVKHTLPYERDVKLIIMQYRLVDLQCLLCELKFNQISELVTHVNTEHPVQSLDCDICHQKFTRKPYLDAHMRIKHKEDYKCLKCPQTFSSYSTLQEHKIKSHIAVCNICFTKFSSQKKRLKHMKLEHANEELKCGFCLKSMSTKLGFLRHAAKCTEYGVKGNESLVIDDDDDKKPAVIQIRNNIACVLNMSTAIPFKYFMSRFRCFYCPKDFTDCEELKEHTVIEHPVCDINLKCMRLRNRQEGCVKIDMSTLSCKLCYESMSDLDSLIDHLISEHKVFYDKSIDSNMQPYKLIKDNYPCPICEDVYTHFSTLLKHMGQIHTDNKNICMHCGKSFRNLPNLRVHISNHHKTTGTYKCDRCDQEFSSNKYLQTHLGRSHALKVFECPECKEKFTSNYTMQRHMINLHSSGHKCMYCDLNALSKKNSANKLRRFNLQILFNNTSIMPFKWRGKYVCFYCGEEPKTYDELKAHTKEHGECSDKDRALRLIRAADVEVKIDISTIICNLCKISFADLEAIVSHLIVTHNLQYNRDVKLSIVAYRLSDLKCISCDEKFTYLSKLISHVNTVHPNQSLLCLKCGQKFNKKRDLDAHNRTKHRSQYTCMKCSRKFSTSSDLLSHKRNSHSSKCNICLKSFLSFRKCVEHIKNDHSARTYKCGFCLDSATTKKTFIRHVTECTENIMTVDNRQNINKKPSVTQIRNNIACIFNMSTAMPFKYFMSRFRCFYCPKDFSECDDLKQHTVIEHPLCDTKLKSMKLRHRQDGLIKVDTSSLSCKICFKNLQDLDGLIEHLNCEHKIHYDRSASANLQPYKLIKDNFPCPFCVEIFRYFRTLLNHVAKSHSDNKYICVHCGLAFRNSPNLRTHIARRHKAASFKCSECDLRFFTNNYLQNHLGRVHGTKIVECLECKEKFKSAYEMQRHKIDVHSSGHECSYCHKLFTGKSSVSNHIRRTHLKEKNVECTACHEKFFDSQSLKVHMVKHYDEVPNDLCTSERRRKNLQILFNNTSIIPFKWRGRYICFYCGQNYTEYKSFRKHTKSHGLCSTTDYALKLIKGNHIEIKIDISEIICEICYEPLTTFTEIVDHLCNKHDLEYDKSIDIPIQEYQLSDCRCRLCGEEFTYFGYLITHTNIAHPQNTFICDNCGEKFNKKRDLAIHIRRYHQDGGYPCDECSEVFESYALLSKHKNNFHFRRCKICDSRFPSYTLLKRHVQCDHSDDNCPYCSKKCQTSQGLKQHITKCNKKTRIKIKQPFPEETMQPSKKKNVNQIRKNILCVLNMSTAVPFKFFTKYSCFYCSKSYVEFDELKEHVVAAHPACDIKEKCIKNCKGERITVKIDISSLACRVCYEPLESIDSLIDHLITKHKAEYDKSTTGCFESFKIVKDNIPCPICSTVFRYFGSLLRHINSEHSNNNKICDFCGRSFKNVANLKVHITYAHTGSCECDICGSKYKNPWCLGRHKAKSHNAKEFQCTKCPERFQSQYHKQKHLIKVHDIGHKCSHCGKMFTRNSFMKDHVRRTHLKEKNVPCTVCNEKFFDNYLLRLHMVKHKGERKFSCEVCGKAFLRRSNLSAHTDMHKKYGHV</sequence>
<feature type="domain" description="C2H2-type" evidence="6">
    <location>
        <begin position="1993"/>
        <end position="2016"/>
    </location>
</feature>
<keyword evidence="8" id="KW-1185">Reference proteome</keyword>
<feature type="domain" description="C2H2-type" evidence="6">
    <location>
        <begin position="1421"/>
        <end position="1449"/>
    </location>
</feature>
<name>A0A8J9VEA5_9NEOP</name>
<feature type="domain" description="C2H2-type" evidence="6">
    <location>
        <begin position="182"/>
        <end position="205"/>
    </location>
</feature>
<evidence type="ECO:0000256" key="5">
    <source>
        <dbReference type="PROSITE-ProRule" id="PRU00042"/>
    </source>
</evidence>
<dbReference type="EMBL" id="OV170228">
    <property type="protein sequence ID" value="CAH0730187.1"/>
    <property type="molecule type" value="Genomic_DNA"/>
</dbReference>
<feature type="domain" description="C2H2-type" evidence="6">
    <location>
        <begin position="2308"/>
        <end position="2336"/>
    </location>
</feature>
<feature type="domain" description="C2H2-type" evidence="6">
    <location>
        <begin position="2021"/>
        <end position="2049"/>
    </location>
</feature>
<evidence type="ECO:0000259" key="6">
    <source>
        <dbReference type="PROSITE" id="PS50157"/>
    </source>
</evidence>
<dbReference type="PANTHER" id="PTHR24379">
    <property type="entry name" value="KRAB AND ZINC FINGER DOMAIN-CONTAINING"/>
    <property type="match status" value="1"/>
</dbReference>
<feature type="domain" description="C2H2-type" evidence="6">
    <location>
        <begin position="1506"/>
        <end position="1534"/>
    </location>
</feature>
<reference evidence="7" key="1">
    <citation type="submission" date="2021-12" db="EMBL/GenBank/DDBJ databases">
        <authorList>
            <person name="Martin H S."/>
        </authorList>
    </citation>
    <scope>NUCLEOTIDE SEQUENCE</scope>
</reference>
<feature type="domain" description="C2H2-type" evidence="6">
    <location>
        <begin position="1965"/>
        <end position="1988"/>
    </location>
</feature>